<feature type="repeat" description="TPR" evidence="3">
    <location>
        <begin position="836"/>
        <end position="869"/>
    </location>
</feature>
<feature type="repeat" description="TPR" evidence="3">
    <location>
        <begin position="914"/>
        <end position="947"/>
    </location>
</feature>
<feature type="repeat" description="TPR" evidence="3">
    <location>
        <begin position="870"/>
        <end position="903"/>
    </location>
</feature>
<accession>A0A397S2M1</accession>
<dbReference type="SUPFAM" id="SSF57850">
    <property type="entry name" value="RING/U-box"/>
    <property type="match status" value="1"/>
</dbReference>
<evidence type="ECO:0000256" key="3">
    <source>
        <dbReference type="PROSITE-ProRule" id="PRU00339"/>
    </source>
</evidence>
<dbReference type="SMART" id="SM00028">
    <property type="entry name" value="TPR"/>
    <property type="match status" value="13"/>
</dbReference>
<feature type="repeat" description="TPR" evidence="3">
    <location>
        <begin position="564"/>
        <end position="597"/>
    </location>
</feature>
<dbReference type="Proteomes" id="UP000265703">
    <property type="component" value="Unassembled WGS sequence"/>
</dbReference>
<dbReference type="SUPFAM" id="SSF48452">
    <property type="entry name" value="TPR-like"/>
    <property type="match status" value="2"/>
</dbReference>
<dbReference type="EMBL" id="QKYT01001019">
    <property type="protein sequence ID" value="RIA80218.1"/>
    <property type="molecule type" value="Genomic_DNA"/>
</dbReference>
<keyword evidence="1" id="KW-0677">Repeat</keyword>
<dbReference type="Pfam" id="PF13181">
    <property type="entry name" value="TPR_8"/>
    <property type="match status" value="3"/>
</dbReference>
<evidence type="ECO:0000313" key="4">
    <source>
        <dbReference type="EMBL" id="RIA80218.1"/>
    </source>
</evidence>
<evidence type="ECO:0000256" key="1">
    <source>
        <dbReference type="ARBA" id="ARBA00022737"/>
    </source>
</evidence>
<reference evidence="4 5" key="1">
    <citation type="submission" date="2018-06" db="EMBL/GenBank/DDBJ databases">
        <title>Comparative genomics reveals the genomic features of Rhizophagus irregularis, R. cerebriforme, R. diaphanum and Gigaspora rosea, and their symbiotic lifestyle signature.</title>
        <authorList>
            <person name="Morin E."/>
            <person name="San Clemente H."/>
            <person name="Chen E.C.H."/>
            <person name="De La Providencia I."/>
            <person name="Hainaut M."/>
            <person name="Kuo A."/>
            <person name="Kohler A."/>
            <person name="Murat C."/>
            <person name="Tang N."/>
            <person name="Roy S."/>
            <person name="Loubradou J."/>
            <person name="Henrissat B."/>
            <person name="Grigoriev I.V."/>
            <person name="Corradi N."/>
            <person name="Roux C."/>
            <person name="Martin F.M."/>
        </authorList>
    </citation>
    <scope>NUCLEOTIDE SEQUENCE [LARGE SCALE GENOMIC DNA]</scope>
    <source>
        <strain evidence="4 5">DAOM 227022</strain>
    </source>
</reference>
<feature type="repeat" description="TPR" evidence="3">
    <location>
        <begin position="696"/>
        <end position="729"/>
    </location>
</feature>
<evidence type="ECO:0000313" key="5">
    <source>
        <dbReference type="Proteomes" id="UP000265703"/>
    </source>
</evidence>
<sequence length="1119" mass="130450">MLELHLRTLFSTVNAFSQSESYLSRNLCENLFSQLIEFAKFYILDSNSKENFHSNNSESSTINEKIFTRNYNNDFLLGILCNVIHDLSDDNPTSKSVVGQTKRVSAISTTKAPVPINVTEDVNTTTDIISQLKEVFSFKHSMSSWYPQWKKLIIIRNKIKFEKHEATERNLIEQLWSYASIELKKSQDVLYNTSQNINDLLRNDPIAHPFWFGILDIAQELATTTNSTTNLIFIYYLALQSLQNASNIYIRSKAMEVLIITSKQHQILSTQFDFDFQNMSKVLKNINSGNAVKFQKLFHNITQRCLLAQNIFYPNKQMISHQNMNADSQSQTIIYDLLAEELTCPITQDMSEQFQKLSCGHLFSVQAIKSWLDECRNKQKLFSCCLCRKEYKHEEIYDRQISAMHQGLYQQLVSVKSTIQNDNEYLKNILGALTPISFTEIMITTNQPRRNKDKVQGIIKKAHPAYLKAKAAIKEEKFPVALFWLNRLLDNWPDSYSIRCERAYVLKQLGDFYQSICDLNIAVHIKPKKPQAWCLLGSVYQKLGNNQLALFHVNQAMNLEPTNQQSLLTRGIIYAQMNRVNDALQDFNVLLPLDSQRIIPSHSVSKILQMLHLKKPITNQIANKNIVIECLRERGDLYFKRDKYGLTMQVLDQLLQWEPKDRDALLLRGKTNEVMNKFDLAVTNFTDTLSLYPEDPYLFNRRAICYAEMGKQQEAIKDSNTALKYRPSNGYFYACRSYIETLFGNLNQALEYAHLALIIDITYYKNMFRRVWTFYHLQRYSEAIDDLNLTADIDDDNTDNAWRFALNGFILHFFESRHDEAFSCFDKAIGFDPELVDTYFYRAQLYSFRGEYEKALKDLNYAIEELPNETYLYQNLGYLYYRMSEYDLALEALNDAERLLPGCPSNFQNKVAKSRILTCRGMIYHKLKKYTEALDNLNRAIEIQVNNHDVIPIVERGLLYYSMNEMDKALTDLEEGLKITPKNDYICQSLRNAYLCRGEIYISRGQNIEATDDIIKAMTIKSILHDRWHSFNALPKERQDQVRQIWNIGIELLDEARSEFEDEKIIFDQYTFDKILTHWEKATEIDPYEPISSSVVSGLRLMQRNHQDLIKSSQIIEIE</sequence>
<dbReference type="PANTHER" id="PTHR44858:SF1">
    <property type="entry name" value="UDP-N-ACETYLGLUCOSAMINE--PEPTIDE N-ACETYLGLUCOSAMINYLTRANSFERASE SPINDLY-RELATED"/>
    <property type="match status" value="1"/>
</dbReference>
<dbReference type="PROSITE" id="PS50005">
    <property type="entry name" value="TPR"/>
    <property type="match status" value="7"/>
</dbReference>
<keyword evidence="5" id="KW-1185">Reference proteome</keyword>
<name>A0A397S2M1_9GLOM</name>
<dbReference type="Gene3D" id="1.25.40.10">
    <property type="entry name" value="Tetratricopeptide repeat domain"/>
    <property type="match status" value="5"/>
</dbReference>
<dbReference type="Gene3D" id="3.30.40.10">
    <property type="entry name" value="Zinc/RING finger domain, C3HC4 (zinc finger)"/>
    <property type="match status" value="1"/>
</dbReference>
<evidence type="ECO:0000256" key="2">
    <source>
        <dbReference type="ARBA" id="ARBA00022803"/>
    </source>
</evidence>
<feature type="repeat" description="TPR" evidence="3">
    <location>
        <begin position="530"/>
        <end position="563"/>
    </location>
</feature>
<dbReference type="OrthoDB" id="2314162at2759"/>
<keyword evidence="2 3" id="KW-0802">TPR repeat</keyword>
<dbReference type="InterPro" id="IPR050498">
    <property type="entry name" value="Ycf3"/>
</dbReference>
<dbReference type="PANTHER" id="PTHR44858">
    <property type="entry name" value="TETRATRICOPEPTIDE REPEAT PROTEIN 6"/>
    <property type="match status" value="1"/>
</dbReference>
<dbReference type="STRING" id="658196.A0A397S2M1"/>
<organism evidence="4 5">
    <name type="scientific">Glomus cerebriforme</name>
    <dbReference type="NCBI Taxonomy" id="658196"/>
    <lineage>
        <taxon>Eukaryota</taxon>
        <taxon>Fungi</taxon>
        <taxon>Fungi incertae sedis</taxon>
        <taxon>Mucoromycota</taxon>
        <taxon>Glomeromycotina</taxon>
        <taxon>Glomeromycetes</taxon>
        <taxon>Glomerales</taxon>
        <taxon>Glomeraceae</taxon>
        <taxon>Glomus</taxon>
    </lineage>
</organism>
<feature type="repeat" description="TPR" evidence="3">
    <location>
        <begin position="950"/>
        <end position="983"/>
    </location>
</feature>
<dbReference type="InterPro" id="IPR011990">
    <property type="entry name" value="TPR-like_helical_dom_sf"/>
</dbReference>
<proteinExistence type="predicted"/>
<comment type="caution">
    <text evidence="4">The sequence shown here is derived from an EMBL/GenBank/DDBJ whole genome shotgun (WGS) entry which is preliminary data.</text>
</comment>
<dbReference type="InterPro" id="IPR013083">
    <property type="entry name" value="Znf_RING/FYVE/PHD"/>
</dbReference>
<protein>
    <submittedName>
        <fullName evidence="4">Uncharacterized protein</fullName>
    </submittedName>
</protein>
<dbReference type="AlphaFoldDB" id="A0A397S2M1"/>
<gene>
    <name evidence="4" type="ORF">C1645_8633</name>
</gene>
<dbReference type="InterPro" id="IPR019734">
    <property type="entry name" value="TPR_rpt"/>
</dbReference>